<keyword evidence="1" id="KW-0472">Membrane</keyword>
<keyword evidence="1" id="KW-0812">Transmembrane</keyword>
<feature type="transmembrane region" description="Helical" evidence="1">
    <location>
        <begin position="423"/>
        <end position="448"/>
    </location>
</feature>
<dbReference type="NCBIfam" id="NF007332">
    <property type="entry name" value="PRK09821.1"/>
    <property type="match status" value="1"/>
</dbReference>
<protein>
    <submittedName>
        <fullName evidence="2">GntP family transporter</fullName>
    </submittedName>
</protein>
<feature type="transmembrane region" description="Helical" evidence="1">
    <location>
        <begin position="138"/>
        <end position="157"/>
    </location>
</feature>
<dbReference type="Pfam" id="PF02447">
    <property type="entry name" value="GntP_permease"/>
    <property type="match status" value="1"/>
</dbReference>
<reference evidence="2 3" key="1">
    <citation type="submission" date="2019-12" db="EMBL/GenBank/DDBJ databases">
        <title>Corynebacterium sp. nov., isolated from feces of the Anser Albifrons in China.</title>
        <authorList>
            <person name="Liu Q."/>
        </authorList>
    </citation>
    <scope>NUCLEOTIDE SEQUENCE [LARGE SCALE GENOMIC DNA]</scope>
    <source>
        <strain evidence="2 3">4H37-19</strain>
    </source>
</reference>
<keyword evidence="3" id="KW-1185">Reference proteome</keyword>
<dbReference type="GO" id="GO:0005886">
    <property type="term" value="C:plasma membrane"/>
    <property type="evidence" value="ECO:0007669"/>
    <property type="project" value="TreeGrafter"/>
</dbReference>
<feature type="transmembrane region" description="Helical" evidence="1">
    <location>
        <begin position="101"/>
        <end position="126"/>
    </location>
</feature>
<dbReference type="PANTHER" id="PTHR30354">
    <property type="entry name" value="GNT FAMILY GLUCONATE TRANSPORTER"/>
    <property type="match status" value="1"/>
</dbReference>
<dbReference type="EMBL" id="CP046884">
    <property type="protein sequence ID" value="QNQ89461.1"/>
    <property type="molecule type" value="Genomic_DNA"/>
</dbReference>
<dbReference type="RefSeq" id="WP_187974916.1">
    <property type="nucleotide sequence ID" value="NZ_CP046884.1"/>
</dbReference>
<dbReference type="PANTHER" id="PTHR30354:SF25">
    <property type="entry name" value="INNER MEMBRANE PERMEASE YGBN"/>
    <property type="match status" value="1"/>
</dbReference>
<accession>A0A7H0SLN6</accession>
<feature type="transmembrane region" description="Helical" evidence="1">
    <location>
        <begin position="387"/>
        <end position="411"/>
    </location>
</feature>
<feature type="transmembrane region" description="Helical" evidence="1">
    <location>
        <begin position="305"/>
        <end position="323"/>
    </location>
</feature>
<dbReference type="Proteomes" id="UP000516320">
    <property type="component" value="Chromosome"/>
</dbReference>
<feature type="transmembrane region" description="Helical" evidence="1">
    <location>
        <begin position="62"/>
        <end position="81"/>
    </location>
</feature>
<dbReference type="GO" id="GO:0015128">
    <property type="term" value="F:gluconate transmembrane transporter activity"/>
    <property type="evidence" value="ECO:0007669"/>
    <property type="project" value="InterPro"/>
</dbReference>
<dbReference type="InterPro" id="IPR003474">
    <property type="entry name" value="Glcn_transporter"/>
</dbReference>
<organism evidence="2 3">
    <name type="scientific">Corynebacterium poyangense</name>
    <dbReference type="NCBI Taxonomy" id="2684405"/>
    <lineage>
        <taxon>Bacteria</taxon>
        <taxon>Bacillati</taxon>
        <taxon>Actinomycetota</taxon>
        <taxon>Actinomycetes</taxon>
        <taxon>Mycobacteriales</taxon>
        <taxon>Corynebacteriaceae</taxon>
        <taxon>Corynebacterium</taxon>
    </lineage>
</organism>
<evidence type="ECO:0000256" key="1">
    <source>
        <dbReference type="SAM" id="Phobius"/>
    </source>
</evidence>
<proteinExistence type="predicted"/>
<dbReference type="NCBIfam" id="TIGR00791">
    <property type="entry name" value="gntP"/>
    <property type="match status" value="1"/>
</dbReference>
<name>A0A7H0SLN6_9CORY</name>
<feature type="transmembrane region" description="Helical" evidence="1">
    <location>
        <begin position="230"/>
        <end position="253"/>
    </location>
</feature>
<dbReference type="PIRSF" id="PIRSF002746">
    <property type="entry name" value="Gluconate_transporter"/>
    <property type="match status" value="1"/>
</dbReference>
<sequence>MTGMMLLVLGAVAIAFLLALVIYFRVPAFLALIIVSLLTGLAAGIPAAKLMDIITEGVSKTMSSVLLVVGLGAILGRLIEVSGGADSLARYFTSLMGSRRIIAAVTTASFILGIPVFFDVGYIILAPIIFGFARTAKLNPLLLGLPVAGVLMVVHVIMPPHPGPVAVAGLLNLDAGLLTSVGVAISILAAILGYVISRRLPVSGIHATEDIPGVGQENSVSTGGNPPSPWTVAGLVVLPIAQIMVGTLGAMIAPKDSPTAHVVGLIGYPAVALLVAVILAATVIGRGQQWSWKERAEVLESALPAVAVIIFVTGAGGAFARVLVESGIGKVLSDFLVAAHLPLILTAYVVALAIRVSQGSATVAMLTAAGIIAEPVSSAVLSPVATTVVACAVGFGALAASHINDSGFWIVTRYLGLNVKDGLKTWTVVSTIFSLSGFLVCILAWLALV</sequence>
<evidence type="ECO:0000313" key="3">
    <source>
        <dbReference type="Proteomes" id="UP000516320"/>
    </source>
</evidence>
<dbReference type="KEGG" id="cpoy:GP475_01570"/>
<feature type="transmembrane region" description="Helical" evidence="1">
    <location>
        <begin position="335"/>
        <end position="354"/>
    </location>
</feature>
<keyword evidence="1" id="KW-1133">Transmembrane helix</keyword>
<evidence type="ECO:0000313" key="2">
    <source>
        <dbReference type="EMBL" id="QNQ89461.1"/>
    </source>
</evidence>
<feature type="transmembrane region" description="Helical" evidence="1">
    <location>
        <begin position="29"/>
        <end position="50"/>
    </location>
</feature>
<feature type="transmembrane region" description="Helical" evidence="1">
    <location>
        <begin position="177"/>
        <end position="196"/>
    </location>
</feature>
<gene>
    <name evidence="2" type="ORF">GP475_01570</name>
</gene>
<dbReference type="AlphaFoldDB" id="A0A7H0SLN6"/>
<feature type="transmembrane region" description="Helical" evidence="1">
    <location>
        <begin position="265"/>
        <end position="284"/>
    </location>
</feature>